<dbReference type="AlphaFoldDB" id="A0A0F9R839"/>
<organism evidence="2">
    <name type="scientific">marine sediment metagenome</name>
    <dbReference type="NCBI Taxonomy" id="412755"/>
    <lineage>
        <taxon>unclassified sequences</taxon>
        <taxon>metagenomes</taxon>
        <taxon>ecological metagenomes</taxon>
    </lineage>
</organism>
<evidence type="ECO:0000256" key="1">
    <source>
        <dbReference type="SAM" id="Phobius"/>
    </source>
</evidence>
<feature type="transmembrane region" description="Helical" evidence="1">
    <location>
        <begin position="34"/>
        <end position="52"/>
    </location>
</feature>
<proteinExistence type="predicted"/>
<reference evidence="2" key="1">
    <citation type="journal article" date="2015" name="Nature">
        <title>Complex archaea that bridge the gap between prokaryotes and eukaryotes.</title>
        <authorList>
            <person name="Spang A."/>
            <person name="Saw J.H."/>
            <person name="Jorgensen S.L."/>
            <person name="Zaremba-Niedzwiedzka K."/>
            <person name="Martijn J."/>
            <person name="Lind A.E."/>
            <person name="van Eijk R."/>
            <person name="Schleper C."/>
            <person name="Guy L."/>
            <person name="Ettema T.J."/>
        </authorList>
    </citation>
    <scope>NUCLEOTIDE SEQUENCE</scope>
</reference>
<keyword evidence="1" id="KW-0812">Transmembrane</keyword>
<name>A0A0F9R839_9ZZZZ</name>
<gene>
    <name evidence="2" type="ORF">LCGC14_1004740</name>
</gene>
<sequence>MEQDTKIKVGIILIIGGISALFILLIAAIYSPGIFISMVVTLTGYGFLLKGLSYRYRGLALIISGLFFIVPLIVTISLLTSSTVIIWADLFISIYQILIFFCILIFILPGTYLILVSFESANIGYHGRLLSWYVGITIMTLFSTTIVIVAGGVIASSRPGVDFRSFFLPKFYGLFRVWFIFWIIINWLRLSCG</sequence>
<feature type="transmembrane region" description="Helical" evidence="1">
    <location>
        <begin position="59"/>
        <end position="88"/>
    </location>
</feature>
<keyword evidence="1" id="KW-0472">Membrane</keyword>
<feature type="transmembrane region" description="Helical" evidence="1">
    <location>
        <begin position="7"/>
        <end position="28"/>
    </location>
</feature>
<feature type="transmembrane region" description="Helical" evidence="1">
    <location>
        <begin position="94"/>
        <end position="118"/>
    </location>
</feature>
<evidence type="ECO:0000313" key="2">
    <source>
        <dbReference type="EMBL" id="KKN13603.1"/>
    </source>
</evidence>
<feature type="transmembrane region" description="Helical" evidence="1">
    <location>
        <begin position="167"/>
        <end position="188"/>
    </location>
</feature>
<dbReference type="EMBL" id="LAZR01003905">
    <property type="protein sequence ID" value="KKN13603.1"/>
    <property type="molecule type" value="Genomic_DNA"/>
</dbReference>
<comment type="caution">
    <text evidence="2">The sequence shown here is derived from an EMBL/GenBank/DDBJ whole genome shotgun (WGS) entry which is preliminary data.</text>
</comment>
<protein>
    <submittedName>
        <fullName evidence="2">Uncharacterized protein</fullName>
    </submittedName>
</protein>
<keyword evidence="1" id="KW-1133">Transmembrane helix</keyword>
<accession>A0A0F9R839</accession>
<feature type="transmembrane region" description="Helical" evidence="1">
    <location>
        <begin position="130"/>
        <end position="155"/>
    </location>
</feature>